<keyword evidence="3" id="KW-1185">Reference proteome</keyword>
<proteinExistence type="predicted"/>
<protein>
    <submittedName>
        <fullName evidence="2">Uncharacterized protein</fullName>
    </submittedName>
</protein>
<dbReference type="RefSeq" id="WP_191699190.1">
    <property type="nucleotide sequence ID" value="NZ_JACSPZ010000002.1"/>
</dbReference>
<reference evidence="2 3" key="1">
    <citation type="submission" date="2020-08" db="EMBL/GenBank/DDBJ databases">
        <title>A Genomic Blueprint of the Chicken Gut Microbiome.</title>
        <authorList>
            <person name="Gilroy R."/>
            <person name="Ravi A."/>
            <person name="Getino M."/>
            <person name="Pursley I."/>
            <person name="Horton D.L."/>
            <person name="Alikhan N.-F."/>
            <person name="Baker D."/>
            <person name="Gharbi K."/>
            <person name="Hall N."/>
            <person name="Watson M."/>
            <person name="Adriaenssens E.M."/>
            <person name="Foster-Nyarko E."/>
            <person name="Jarju S."/>
            <person name="Secka A."/>
            <person name="Antonio M."/>
            <person name="Oren A."/>
            <person name="Chaudhuri R."/>
            <person name="La Ragione R.M."/>
            <person name="Hildebrand F."/>
            <person name="Pallen M.J."/>
        </authorList>
    </citation>
    <scope>NUCLEOTIDE SEQUENCE [LARGE SCALE GENOMIC DNA]</scope>
    <source>
        <strain evidence="2 3">A46</strain>
    </source>
</reference>
<keyword evidence="1" id="KW-1133">Transmembrane helix</keyword>
<sequence>MKHLKTLENIFFVMSLFGIIPLILAAFDIYRQQVQDYKIVFLFSLYIGVIGSFILKKYKTKKYEQLMRKGVPESTNE</sequence>
<evidence type="ECO:0000313" key="2">
    <source>
        <dbReference type="EMBL" id="MBD8036237.1"/>
    </source>
</evidence>
<comment type="caution">
    <text evidence="2">The sequence shown here is derived from an EMBL/GenBank/DDBJ whole genome shotgun (WGS) entry which is preliminary data.</text>
</comment>
<dbReference type="Proteomes" id="UP000619101">
    <property type="component" value="Unassembled WGS sequence"/>
</dbReference>
<gene>
    <name evidence="2" type="ORF">H9635_05735</name>
</gene>
<feature type="transmembrane region" description="Helical" evidence="1">
    <location>
        <begin position="7"/>
        <end position="27"/>
    </location>
</feature>
<keyword evidence="1" id="KW-0812">Transmembrane</keyword>
<organism evidence="2 3">
    <name type="scientific">Solibacillus faecavium</name>
    <dbReference type="NCBI Taxonomy" id="2762221"/>
    <lineage>
        <taxon>Bacteria</taxon>
        <taxon>Bacillati</taxon>
        <taxon>Bacillota</taxon>
        <taxon>Bacilli</taxon>
        <taxon>Bacillales</taxon>
        <taxon>Caryophanaceae</taxon>
        <taxon>Solibacillus</taxon>
    </lineage>
</organism>
<keyword evidence="1" id="KW-0472">Membrane</keyword>
<accession>A0ABR8XWB7</accession>
<evidence type="ECO:0000256" key="1">
    <source>
        <dbReference type="SAM" id="Phobius"/>
    </source>
</evidence>
<name>A0ABR8XWB7_9BACL</name>
<feature type="transmembrane region" description="Helical" evidence="1">
    <location>
        <begin position="39"/>
        <end position="58"/>
    </location>
</feature>
<evidence type="ECO:0000313" key="3">
    <source>
        <dbReference type="Proteomes" id="UP000619101"/>
    </source>
</evidence>
<dbReference type="EMBL" id="JACSPZ010000002">
    <property type="protein sequence ID" value="MBD8036237.1"/>
    <property type="molecule type" value="Genomic_DNA"/>
</dbReference>